<feature type="domain" description="Fungal lipase-type" evidence="1">
    <location>
        <begin position="104"/>
        <end position="216"/>
    </location>
</feature>
<reference evidence="2 3" key="1">
    <citation type="journal article" date="2015" name="Genome Announc.">
        <title>Genome Sequence of Mushroom Soft-Rot Pathogen Janthinobacterium agaricidamnosum.</title>
        <authorList>
            <person name="Graupner K."/>
            <person name="Lackner G."/>
            <person name="Hertweck C."/>
        </authorList>
    </citation>
    <scope>NUCLEOTIDE SEQUENCE [LARGE SCALE GENOMIC DNA]</scope>
    <source>
        <strain evidence="3">NBRC 102515 / DSM 9628</strain>
    </source>
</reference>
<evidence type="ECO:0000313" key="3">
    <source>
        <dbReference type="Proteomes" id="UP000027604"/>
    </source>
</evidence>
<dbReference type="STRING" id="1349767.GJA_1002"/>
<gene>
    <name evidence="2" type="ORF">GJA_1002</name>
</gene>
<organism evidence="2 3">
    <name type="scientific">Janthinobacterium agaricidamnosum NBRC 102515 = DSM 9628</name>
    <dbReference type="NCBI Taxonomy" id="1349767"/>
    <lineage>
        <taxon>Bacteria</taxon>
        <taxon>Pseudomonadati</taxon>
        <taxon>Pseudomonadota</taxon>
        <taxon>Betaproteobacteria</taxon>
        <taxon>Burkholderiales</taxon>
        <taxon>Oxalobacteraceae</taxon>
        <taxon>Janthinobacterium</taxon>
    </lineage>
</organism>
<evidence type="ECO:0000313" key="2">
    <source>
        <dbReference type="EMBL" id="CDG81657.1"/>
    </source>
</evidence>
<dbReference type="PATRIC" id="fig|1349767.4.peg.2732"/>
<dbReference type="CDD" id="cd00519">
    <property type="entry name" value="Lipase_3"/>
    <property type="match status" value="1"/>
</dbReference>
<dbReference type="GO" id="GO:0006629">
    <property type="term" value="P:lipid metabolic process"/>
    <property type="evidence" value="ECO:0007669"/>
    <property type="project" value="InterPro"/>
</dbReference>
<dbReference type="KEGG" id="jag:GJA_1002"/>
<dbReference type="PANTHER" id="PTHR45856">
    <property type="entry name" value="ALPHA/BETA-HYDROLASES SUPERFAMILY PROTEIN"/>
    <property type="match status" value="1"/>
</dbReference>
<dbReference type="InterPro" id="IPR029058">
    <property type="entry name" value="AB_hydrolase_fold"/>
</dbReference>
<dbReference type="PANTHER" id="PTHR45856:SF24">
    <property type="entry name" value="FUNGAL LIPASE-LIKE DOMAIN-CONTAINING PROTEIN"/>
    <property type="match status" value="1"/>
</dbReference>
<dbReference type="Gene3D" id="3.40.50.1820">
    <property type="entry name" value="alpha/beta hydrolase"/>
    <property type="match status" value="2"/>
</dbReference>
<dbReference type="HOGENOM" id="CLU_540552_0_0_4"/>
<dbReference type="EMBL" id="HG322949">
    <property type="protein sequence ID" value="CDG81657.1"/>
    <property type="molecule type" value="Genomic_DNA"/>
</dbReference>
<protein>
    <submittedName>
        <fullName evidence="2">Lipase family protein</fullName>
    </submittedName>
</protein>
<keyword evidence="3" id="KW-1185">Reference proteome</keyword>
<dbReference type="SUPFAM" id="SSF53474">
    <property type="entry name" value="alpha/beta-Hydrolases"/>
    <property type="match status" value="2"/>
</dbReference>
<dbReference type="Proteomes" id="UP000027604">
    <property type="component" value="Chromosome I"/>
</dbReference>
<evidence type="ECO:0000259" key="1">
    <source>
        <dbReference type="Pfam" id="PF01764"/>
    </source>
</evidence>
<dbReference type="OrthoDB" id="5522031at2"/>
<dbReference type="InterPro" id="IPR051218">
    <property type="entry name" value="Sec_MonoDiacylglyc_Lipase"/>
</dbReference>
<accession>W0V307</accession>
<dbReference type="eggNOG" id="COG2267">
    <property type="taxonomic scope" value="Bacteria"/>
</dbReference>
<feature type="domain" description="Fungal lipase-type" evidence="1">
    <location>
        <begin position="329"/>
        <end position="464"/>
    </location>
</feature>
<dbReference type="AlphaFoldDB" id="W0V307"/>
<dbReference type="Pfam" id="PF01764">
    <property type="entry name" value="Lipase_3"/>
    <property type="match status" value="2"/>
</dbReference>
<proteinExistence type="predicted"/>
<name>W0V307_9BURK</name>
<dbReference type="RefSeq" id="WP_038489287.1">
    <property type="nucleotide sequence ID" value="NZ_BCTH01000029.1"/>
</dbReference>
<dbReference type="InterPro" id="IPR002921">
    <property type="entry name" value="Fungal_lipase-type"/>
</dbReference>
<sequence>MSGGAGPTAYDAPLAGRLAPLTTLANQTLSNLMLPSGWALLYQYSASSAFGGAQYFLAAYPASAPTVCVLVLGAPWSRFISFYVPFVNHALDPVSSAIVGNGTRISADLGFNSMYKAVRKQLWLDIASVRQTVPAFAVNLPMITTGIGPGAAMAQLAALDLRPGKQNSPSEVSQLQSYVYSCPPFGDAAFAQFFAAQIGDGYRLQAQADFFPTSPAAGSGYVQAGAAQNLPLKIPTYDSPWVERDGPYYQQLLTGAEPAADSAGSLDMSSGIDAMLAFSLSKLSAVAYQMAQHPGSTVAFGYDPYVLKSNVTLQGSVWASVFEGPDTLVIALRGTISWQELFTLVSDAFPATPDWLASGHGQYAKGLVALYGAGRDTLRAALSGLGNKPVLLTGHDIGGALANLMAVDLSQNPLPGQRRVAAVYTFGAPPAASNPFAASYDTGPLGALNYQVVRPNDVMPRMPLSGMLFTLGTRVALSGGDFDSYNGSTWHGLYNYINLLNPHV</sequence>